<dbReference type="EMBL" id="CP025938">
    <property type="protein sequence ID" value="AUS04385.1"/>
    <property type="molecule type" value="Genomic_DNA"/>
</dbReference>
<protein>
    <recommendedName>
        <fullName evidence="6">Leucine-rich repeat domain-containing protein</fullName>
    </recommendedName>
</protein>
<accession>A0A2I7SEQ7</accession>
<dbReference type="OrthoDB" id="1377270at2"/>
<dbReference type="SUPFAM" id="SSF52058">
    <property type="entry name" value="L domain-like"/>
    <property type="match status" value="1"/>
</dbReference>
<dbReference type="Gene3D" id="3.80.10.10">
    <property type="entry name" value="Ribonuclease Inhibitor"/>
    <property type="match status" value="1"/>
</dbReference>
<evidence type="ECO:0008006" key="6">
    <source>
        <dbReference type="Google" id="ProtNLM"/>
    </source>
</evidence>
<dbReference type="Pfam" id="PF13855">
    <property type="entry name" value="LRR_8"/>
    <property type="match status" value="1"/>
</dbReference>
<dbReference type="KEGG" id="taj:C1A40_02360"/>
<dbReference type="Proteomes" id="UP000236592">
    <property type="component" value="Chromosome"/>
</dbReference>
<keyword evidence="2" id="KW-0433">Leucine-rich repeat</keyword>
<dbReference type="AlphaFoldDB" id="A0A2I7SEQ7"/>
<dbReference type="PANTHER" id="PTHR47114">
    <property type="match status" value="1"/>
</dbReference>
<evidence type="ECO:0000256" key="2">
    <source>
        <dbReference type="ARBA" id="ARBA00022614"/>
    </source>
</evidence>
<organism evidence="4 5">
    <name type="scientific">Pseudotamlana carrageenivorans</name>
    <dbReference type="NCBI Taxonomy" id="2069432"/>
    <lineage>
        <taxon>Bacteria</taxon>
        <taxon>Pseudomonadati</taxon>
        <taxon>Bacteroidota</taxon>
        <taxon>Flavobacteriia</taxon>
        <taxon>Flavobacteriales</taxon>
        <taxon>Flavobacteriaceae</taxon>
        <taxon>Pseudotamlana</taxon>
    </lineage>
</organism>
<dbReference type="Pfam" id="PF00560">
    <property type="entry name" value="LRR_1"/>
    <property type="match status" value="1"/>
</dbReference>
<proteinExistence type="inferred from homology"/>
<reference evidence="5" key="1">
    <citation type="submission" date="2018-01" db="EMBL/GenBank/DDBJ databases">
        <title>Complete genome of Tamlana sp. UJ94.</title>
        <authorList>
            <person name="Jung J."/>
            <person name="Chung D."/>
            <person name="Bae S.S."/>
            <person name="Baek K."/>
        </authorList>
    </citation>
    <scope>NUCLEOTIDE SEQUENCE [LARGE SCALE GENOMIC DNA]</scope>
    <source>
        <strain evidence="5">UJ94</strain>
    </source>
</reference>
<dbReference type="RefSeq" id="WP_102994495.1">
    <property type="nucleotide sequence ID" value="NZ_CP025938.1"/>
</dbReference>
<dbReference type="InterPro" id="IPR051071">
    <property type="entry name" value="LRR-bact_E3_ubiq_ligases"/>
</dbReference>
<dbReference type="PANTHER" id="PTHR47114:SF2">
    <property type="entry name" value="OLIGODENDROCYTE-MYELIN GLYCOPROTEIN"/>
    <property type="match status" value="1"/>
</dbReference>
<dbReference type="InterPro" id="IPR001611">
    <property type="entry name" value="Leu-rich_rpt"/>
</dbReference>
<keyword evidence="3" id="KW-0677">Repeat</keyword>
<evidence type="ECO:0000313" key="4">
    <source>
        <dbReference type="EMBL" id="AUS04385.1"/>
    </source>
</evidence>
<keyword evidence="5" id="KW-1185">Reference proteome</keyword>
<evidence type="ECO:0000256" key="3">
    <source>
        <dbReference type="ARBA" id="ARBA00022737"/>
    </source>
</evidence>
<gene>
    <name evidence="4" type="ORF">C1A40_02360</name>
</gene>
<comment type="similarity">
    <text evidence="1">Belongs to the LRR-containing bacterial E3 ligase family.</text>
</comment>
<evidence type="ECO:0000256" key="1">
    <source>
        <dbReference type="ARBA" id="ARBA00009868"/>
    </source>
</evidence>
<dbReference type="PROSITE" id="PS51450">
    <property type="entry name" value="LRR"/>
    <property type="match status" value="2"/>
</dbReference>
<name>A0A2I7SEQ7_9FLAO</name>
<dbReference type="SMART" id="SM00364">
    <property type="entry name" value="LRR_BAC"/>
    <property type="match status" value="5"/>
</dbReference>
<evidence type="ECO:0000313" key="5">
    <source>
        <dbReference type="Proteomes" id="UP000236592"/>
    </source>
</evidence>
<dbReference type="InterPro" id="IPR032675">
    <property type="entry name" value="LRR_dom_sf"/>
</dbReference>
<sequence>MRDGYKGLGVYKKHSSNNGGNNGDSNQSLATSNDVIRLSLPTIGASGFDDDVPAKIVTYLQSQNKDIDELEMPVVELVEYFINFDVTANWIARNVTDEESFISFLTIGGEDNYFTNIEIKGFNLKDNRLTCFLKANGGYFSFSFLDVTEFVSSGDINLTYLNIVNSQLTYFTPVSLPETLRNLVLSDNLLTELDEKILPIGLEKLSLENNKFTEFDPATPLPATLEELSLSYNELTEFNPSIILPSSLDNLRVSNNQLTEFNPTHPLPENLRTLSLSGNGLTSFNPSIPLPTSLVNLLIHTNNLTAASYTEAEAWASMQPAFTNTCHIYFNGNTDSITGTQLEAILLTKNVNIIA</sequence>